<evidence type="ECO:0000259" key="1">
    <source>
        <dbReference type="Pfam" id="PF00535"/>
    </source>
</evidence>
<feature type="domain" description="Glycosyltransferase 2-like" evidence="1">
    <location>
        <begin position="295"/>
        <end position="425"/>
    </location>
</feature>
<organism evidence="2 3">
    <name type="scientific">Desulfomarina profundi</name>
    <dbReference type="NCBI Taxonomy" id="2772557"/>
    <lineage>
        <taxon>Bacteria</taxon>
        <taxon>Pseudomonadati</taxon>
        <taxon>Thermodesulfobacteriota</taxon>
        <taxon>Desulfobulbia</taxon>
        <taxon>Desulfobulbales</taxon>
        <taxon>Desulfobulbaceae</taxon>
        <taxon>Desulfomarina</taxon>
    </lineage>
</organism>
<sequence>MTAENGGKNPLVHYLAQGVFSGCYTDSRVAELPEKPLISIIVPVYNVQADYLNNCIRSVLHQAYPHWELCLADDCSTDGHIRPLLEKWYRRDPRINVVYLQENKGIAGATEEAVKMAKGDYLAFLDNDDELTVDALYQVVKGLLEGGADLLYTDEDLIGDDGTCFSTFYKPDYNRELLLCHNYITHLLVVSRELYESSGGVCSEMDGAQDYDLVLKLCHRAKKVDHINRVLYHWRASETSTSINHQQKSYADRAGKQAVEKALGRLEREGEVLATEWKFFYNPRYVISWVSRVSIIVTRLETVENIRSHVKDLCSRTGYRQIEVILLLNENSEIDERDGIQSAEDFRVQFLFFSENDSTACRLNRAASQATGEFLVFMDGRYTIAEEQWLESFLGFARFEDVGFVTGKVTATEYGEINRVPDIQNRSPGYYLQWITGCSVHMNGLQCSQQVMMVSGIFVL</sequence>
<dbReference type="PANTHER" id="PTHR43685">
    <property type="entry name" value="GLYCOSYLTRANSFERASE"/>
    <property type="match status" value="1"/>
</dbReference>
<dbReference type="PANTHER" id="PTHR43685:SF2">
    <property type="entry name" value="GLYCOSYLTRANSFERASE 2-LIKE DOMAIN-CONTAINING PROTEIN"/>
    <property type="match status" value="1"/>
</dbReference>
<accession>A0A8D5FT10</accession>
<gene>
    <name evidence="2" type="ORF">DGMP_18870</name>
</gene>
<dbReference type="InterPro" id="IPR001173">
    <property type="entry name" value="Glyco_trans_2-like"/>
</dbReference>
<dbReference type="CDD" id="cd04184">
    <property type="entry name" value="GT2_RfbC_Mx_like"/>
    <property type="match status" value="1"/>
</dbReference>
<protein>
    <recommendedName>
        <fullName evidence="1">Glycosyltransferase 2-like domain-containing protein</fullName>
    </recommendedName>
</protein>
<feature type="domain" description="Glycosyltransferase 2-like" evidence="1">
    <location>
        <begin position="39"/>
        <end position="154"/>
    </location>
</feature>
<dbReference type="AlphaFoldDB" id="A0A8D5FT10"/>
<dbReference type="Proteomes" id="UP000826725">
    <property type="component" value="Chromosome"/>
</dbReference>
<name>A0A8D5FT10_9BACT</name>
<dbReference type="CDD" id="cd00761">
    <property type="entry name" value="Glyco_tranf_GTA_type"/>
    <property type="match status" value="1"/>
</dbReference>
<dbReference type="KEGG" id="dbk:DGMP_18870"/>
<reference evidence="2" key="1">
    <citation type="submission" date="2020-09" db="EMBL/GenBank/DDBJ databases">
        <title>Desulfogranum mesoprofundum gen. nov., sp. nov., a novel mesophilic, sulfate-reducing chemolithoautotroph isolated from a deep-sea hydrothermal vent chimney in the Suiyo Seamount.</title>
        <authorList>
            <person name="Hashimoto Y."/>
            <person name="Nakagawa S."/>
        </authorList>
    </citation>
    <scope>NUCLEOTIDE SEQUENCE</scope>
    <source>
        <strain evidence="2">KT2</strain>
    </source>
</reference>
<evidence type="ECO:0000313" key="3">
    <source>
        <dbReference type="Proteomes" id="UP000826725"/>
    </source>
</evidence>
<dbReference type="Pfam" id="PF00535">
    <property type="entry name" value="Glycos_transf_2"/>
    <property type="match status" value="2"/>
</dbReference>
<evidence type="ECO:0000313" key="2">
    <source>
        <dbReference type="EMBL" id="BCL61194.1"/>
    </source>
</evidence>
<dbReference type="EMBL" id="AP024086">
    <property type="protein sequence ID" value="BCL61194.1"/>
    <property type="molecule type" value="Genomic_DNA"/>
</dbReference>
<proteinExistence type="predicted"/>
<dbReference type="InterPro" id="IPR050834">
    <property type="entry name" value="Glycosyltransf_2"/>
</dbReference>
<keyword evidence="3" id="KW-1185">Reference proteome</keyword>